<accession>A0A0F9APF2</accession>
<feature type="non-terminal residue" evidence="1">
    <location>
        <position position="1"/>
    </location>
</feature>
<evidence type="ECO:0008006" key="2">
    <source>
        <dbReference type="Google" id="ProtNLM"/>
    </source>
</evidence>
<gene>
    <name evidence="1" type="ORF">LCGC14_2625520</name>
</gene>
<reference evidence="1" key="1">
    <citation type="journal article" date="2015" name="Nature">
        <title>Complex archaea that bridge the gap between prokaryotes and eukaryotes.</title>
        <authorList>
            <person name="Spang A."/>
            <person name="Saw J.H."/>
            <person name="Jorgensen S.L."/>
            <person name="Zaremba-Niedzwiedzka K."/>
            <person name="Martijn J."/>
            <person name="Lind A.E."/>
            <person name="van Eijk R."/>
            <person name="Schleper C."/>
            <person name="Guy L."/>
            <person name="Ettema T.J."/>
        </authorList>
    </citation>
    <scope>NUCLEOTIDE SEQUENCE</scope>
</reference>
<comment type="caution">
    <text evidence="1">The sequence shown here is derived from an EMBL/GenBank/DDBJ whole genome shotgun (WGS) entry which is preliminary data.</text>
</comment>
<dbReference type="SUPFAM" id="SSF49899">
    <property type="entry name" value="Concanavalin A-like lectins/glucanases"/>
    <property type="match status" value="1"/>
</dbReference>
<proteinExistence type="predicted"/>
<dbReference type="InterPro" id="IPR013320">
    <property type="entry name" value="ConA-like_dom_sf"/>
</dbReference>
<sequence length="421" mass="44596">CQIYIGDGTSGLDDANVDCSGLYDGNWHHIVVVFDRDDIASWYQDGVLKDTTASISSIGSNSGASNLGINAYNVPDSPKVFGNGTIDEVKLYSRALLPEEIRAHYLAGLNASLKPYVDGSGNVGIGTTSPATKLDVDGTVTATGYAGSLPNLGNSTIWANNSGNIYIADTGANTKVGIGTSSPQSLLTVLDGNIELREDDDGETAIKMYATISGGYIDLYAGGLKYVHLDSYSGASYFNGPGYFGLGTTKPTSRLNVVGDMNVTGNFTGNQIYGEMWNYTANETAWTFAIGLQDVYYNLTGLAADRLNGFSYTDGGATAGGSFLTTEINGLYKTDLAVSFEGTANNKLYAFSIAKNHIQSSSRQCYNRRFVSVSAIVGSVTISCLLPLVNGDKVVVQIENENGASDVKIHTVNLNLMRIGD</sequence>
<evidence type="ECO:0000313" key="1">
    <source>
        <dbReference type="EMBL" id="KKL03502.1"/>
    </source>
</evidence>
<dbReference type="AlphaFoldDB" id="A0A0F9APF2"/>
<dbReference type="EMBL" id="LAZR01044902">
    <property type="protein sequence ID" value="KKL03502.1"/>
    <property type="molecule type" value="Genomic_DNA"/>
</dbReference>
<name>A0A0F9APF2_9ZZZZ</name>
<organism evidence="1">
    <name type="scientific">marine sediment metagenome</name>
    <dbReference type="NCBI Taxonomy" id="412755"/>
    <lineage>
        <taxon>unclassified sequences</taxon>
        <taxon>metagenomes</taxon>
        <taxon>ecological metagenomes</taxon>
    </lineage>
</organism>
<dbReference type="Pfam" id="PF13385">
    <property type="entry name" value="Laminin_G_3"/>
    <property type="match status" value="1"/>
</dbReference>
<dbReference type="Gene3D" id="2.60.120.200">
    <property type="match status" value="1"/>
</dbReference>
<protein>
    <recommendedName>
        <fullName evidence="2">Laminin G domain-containing protein</fullName>
    </recommendedName>
</protein>